<keyword evidence="4" id="KW-0819">tRNA processing</keyword>
<evidence type="ECO:0000256" key="7">
    <source>
        <dbReference type="SAM" id="MobiDB-lite"/>
    </source>
</evidence>
<proteinExistence type="inferred from homology"/>
<evidence type="ECO:0000256" key="6">
    <source>
        <dbReference type="ARBA" id="ARBA00032319"/>
    </source>
</evidence>
<dbReference type="Proteomes" id="UP000823941">
    <property type="component" value="Chromosome 15"/>
</dbReference>
<dbReference type="Pfam" id="PF04189">
    <property type="entry name" value="Gcd10p"/>
    <property type="match status" value="1"/>
</dbReference>
<feature type="compositionally biased region" description="Basic and acidic residues" evidence="7">
    <location>
        <begin position="258"/>
        <end position="267"/>
    </location>
</feature>
<evidence type="ECO:0000256" key="1">
    <source>
        <dbReference type="ARBA" id="ARBA00004123"/>
    </source>
</evidence>
<evidence type="ECO:0000313" key="8">
    <source>
        <dbReference type="EMBL" id="KAG7304170.1"/>
    </source>
</evidence>
<feature type="region of interest" description="Disordered" evidence="7">
    <location>
        <begin position="253"/>
        <end position="287"/>
    </location>
</feature>
<sequence length="390" mass="44050">MIATGNKRSRSYRLELCDEAVGLKDEIDVKTSGLDNRNILDDGKSQKLTAADIEELKTDATSASDIVESLICNSNTFSSKTEYAQDKYLRKKEKKYFDYLQIIQPNLRMVADIMYRLDPAKIQGVRIDTLSQIVTMANIYSEGKYLLYDSGSNGLLAAALLSAIGGKTNGKLVHMHPGNMSQKQALLAMNFPEEQLQRCVSVNIYSALRQFYQGCDTHEKKTLPQNESNLKRKADEVKDSDHQIKIPKVDETLDTEEIPLKEQESKAEISSPDTSNMENVKDSSISEGKKPKWHFDNIAAAELLTQKMDALVIVCKEDPQNIFKELVQFVKPGRPFLVYYSVAEPLQHLYLSLKSDNKIAALKLTCNWLRNYQVRGETQGMAHRIPQCRA</sequence>
<organism evidence="8 9">
    <name type="scientific">Plutella xylostella</name>
    <name type="common">Diamondback moth</name>
    <name type="synonym">Plutella maculipennis</name>
    <dbReference type="NCBI Taxonomy" id="51655"/>
    <lineage>
        <taxon>Eukaryota</taxon>
        <taxon>Metazoa</taxon>
        <taxon>Ecdysozoa</taxon>
        <taxon>Arthropoda</taxon>
        <taxon>Hexapoda</taxon>
        <taxon>Insecta</taxon>
        <taxon>Pterygota</taxon>
        <taxon>Neoptera</taxon>
        <taxon>Endopterygota</taxon>
        <taxon>Lepidoptera</taxon>
        <taxon>Glossata</taxon>
        <taxon>Ditrysia</taxon>
        <taxon>Yponomeutoidea</taxon>
        <taxon>Plutellidae</taxon>
        <taxon>Plutella</taxon>
    </lineage>
</organism>
<feature type="compositionally biased region" description="Polar residues" evidence="7">
    <location>
        <begin position="271"/>
        <end position="286"/>
    </location>
</feature>
<evidence type="ECO:0000256" key="4">
    <source>
        <dbReference type="ARBA" id="ARBA00022694"/>
    </source>
</evidence>
<keyword evidence="5" id="KW-0539">Nucleus</keyword>
<evidence type="ECO:0000256" key="3">
    <source>
        <dbReference type="ARBA" id="ARBA00021704"/>
    </source>
</evidence>
<name>A0ABQ7QHD4_PLUXY</name>
<comment type="caution">
    <text evidence="8">The sequence shown here is derived from an EMBL/GenBank/DDBJ whole genome shotgun (WGS) entry which is preliminary data.</text>
</comment>
<protein>
    <recommendedName>
        <fullName evidence="3">tRNA (adenine(58)-N(1))-methyltransferase non-catalytic subunit TRM6</fullName>
    </recommendedName>
    <alternativeName>
        <fullName evidence="6">tRNA(m1A58)-methyltransferase subunit TRM6</fullName>
    </alternativeName>
</protein>
<dbReference type="PANTHER" id="PTHR12945:SF0">
    <property type="entry name" value="TRNA (ADENINE(58)-N(1))-METHYLTRANSFERASE NON-CATALYTIC SUBUNIT TRM6"/>
    <property type="match status" value="1"/>
</dbReference>
<comment type="subcellular location">
    <subcellularLocation>
        <location evidence="1">Nucleus</location>
    </subcellularLocation>
</comment>
<gene>
    <name evidence="8" type="ORF">JYU34_011105</name>
</gene>
<keyword evidence="9" id="KW-1185">Reference proteome</keyword>
<dbReference type="PANTHER" id="PTHR12945">
    <property type="entry name" value="TRANSLATION INITIATION FACTOR EIF3-RELATED"/>
    <property type="match status" value="1"/>
</dbReference>
<comment type="similarity">
    <text evidence="2">Belongs to the TRM6/GCD10 family.</text>
</comment>
<evidence type="ECO:0000256" key="5">
    <source>
        <dbReference type="ARBA" id="ARBA00023242"/>
    </source>
</evidence>
<evidence type="ECO:0000256" key="2">
    <source>
        <dbReference type="ARBA" id="ARBA00008320"/>
    </source>
</evidence>
<dbReference type="InterPro" id="IPR017423">
    <property type="entry name" value="TRM6"/>
</dbReference>
<accession>A0ABQ7QHD4</accession>
<evidence type="ECO:0000313" key="9">
    <source>
        <dbReference type="Proteomes" id="UP000823941"/>
    </source>
</evidence>
<dbReference type="EMBL" id="JAHIBW010000015">
    <property type="protein sequence ID" value="KAG7304170.1"/>
    <property type="molecule type" value="Genomic_DNA"/>
</dbReference>
<reference evidence="8 9" key="1">
    <citation type="submission" date="2021-06" db="EMBL/GenBank/DDBJ databases">
        <title>A haploid diamondback moth (Plutella xylostella L.) genome assembly resolves 31 chromosomes and identifies a diamide resistance mutation.</title>
        <authorList>
            <person name="Ward C.M."/>
            <person name="Perry K.D."/>
            <person name="Baker G."/>
            <person name="Powis K."/>
            <person name="Heckel D.G."/>
            <person name="Baxter S.W."/>
        </authorList>
    </citation>
    <scope>NUCLEOTIDE SEQUENCE [LARGE SCALE GENOMIC DNA]</scope>
    <source>
        <strain evidence="8 9">LV</strain>
        <tissue evidence="8">Single pupa</tissue>
    </source>
</reference>